<evidence type="ECO:0000256" key="2">
    <source>
        <dbReference type="ARBA" id="ARBA00004496"/>
    </source>
</evidence>
<dbReference type="HOGENOM" id="CLU_067485_2_0_1"/>
<dbReference type="GO" id="GO:0046592">
    <property type="term" value="F:polyamine oxidase activity"/>
    <property type="evidence" value="ECO:0007669"/>
    <property type="project" value="TreeGrafter"/>
</dbReference>
<protein>
    <recommendedName>
        <fullName evidence="8">Amine oxidase domain-containing protein</fullName>
    </recommendedName>
</protein>
<dbReference type="PANTHER" id="PTHR10742:SF405">
    <property type="entry name" value="PEROXISOMAL N(1)-ACETYL-SPERMINE_SPERMIDINE OXIDASE"/>
    <property type="match status" value="1"/>
</dbReference>
<evidence type="ECO:0000256" key="4">
    <source>
        <dbReference type="ARBA" id="ARBA00022490"/>
    </source>
</evidence>
<feature type="domain" description="Amine oxidase" evidence="8">
    <location>
        <begin position="5"/>
        <end position="169"/>
    </location>
</feature>
<dbReference type="SUPFAM" id="SSF54373">
    <property type="entry name" value="FAD-linked reductases, C-terminal domain"/>
    <property type="match status" value="1"/>
</dbReference>
<dbReference type="eggNOG" id="KOG0685">
    <property type="taxonomic scope" value="Eukaryota"/>
</dbReference>
<name>T1JS20_TETUR</name>
<dbReference type="SUPFAM" id="SSF51905">
    <property type="entry name" value="FAD/NAD(P)-binding domain"/>
    <property type="match status" value="1"/>
</dbReference>
<dbReference type="EMBL" id="CAEY01000458">
    <property type="status" value="NOT_ANNOTATED_CDS"/>
    <property type="molecule type" value="Genomic_DNA"/>
</dbReference>
<sequence length="192" mass="21707">MRNYKIFLEFNESLCPKFIDSALTEIIICWLPQDLENMSWASKMYSISKIGDRCLMVWLSGEEAQTIEKMDFSKLKSDLINAVKKILKAPDLPDPVNIIPTRWHQDPFSRGSYSFISAQSCVGDIEKLAQPIYSNPAQEKPNLLFAGEACHTSYFSTTHGAFLTGRKAALYLVDSDENSIKEVDPSKKLCNL</sequence>
<keyword evidence="5" id="KW-0285">Flavoprotein</keyword>
<proteinExistence type="inferred from homology"/>
<dbReference type="Proteomes" id="UP000015104">
    <property type="component" value="Unassembled WGS sequence"/>
</dbReference>
<dbReference type="Gene3D" id="3.90.660.10">
    <property type="match status" value="1"/>
</dbReference>
<dbReference type="Pfam" id="PF01593">
    <property type="entry name" value="Amino_oxidase"/>
    <property type="match status" value="1"/>
</dbReference>
<comment type="cofactor">
    <cofactor evidence="1">
        <name>FAD</name>
        <dbReference type="ChEBI" id="CHEBI:57692"/>
    </cofactor>
</comment>
<evidence type="ECO:0000256" key="5">
    <source>
        <dbReference type="ARBA" id="ARBA00022630"/>
    </source>
</evidence>
<reference evidence="10" key="1">
    <citation type="submission" date="2011-08" db="EMBL/GenBank/DDBJ databases">
        <authorList>
            <person name="Rombauts S."/>
        </authorList>
    </citation>
    <scope>NUCLEOTIDE SEQUENCE</scope>
    <source>
        <strain evidence="10">London</strain>
    </source>
</reference>
<dbReference type="InterPro" id="IPR050281">
    <property type="entry name" value="Flavin_monoamine_oxidase"/>
</dbReference>
<organism evidence="9 10">
    <name type="scientific">Tetranychus urticae</name>
    <name type="common">Two-spotted spider mite</name>
    <dbReference type="NCBI Taxonomy" id="32264"/>
    <lineage>
        <taxon>Eukaryota</taxon>
        <taxon>Metazoa</taxon>
        <taxon>Ecdysozoa</taxon>
        <taxon>Arthropoda</taxon>
        <taxon>Chelicerata</taxon>
        <taxon>Arachnida</taxon>
        <taxon>Acari</taxon>
        <taxon>Acariformes</taxon>
        <taxon>Trombidiformes</taxon>
        <taxon>Prostigmata</taxon>
        <taxon>Eleutherengona</taxon>
        <taxon>Raphignathae</taxon>
        <taxon>Tetranychoidea</taxon>
        <taxon>Tetranychidae</taxon>
        <taxon>Tetranychus</taxon>
    </lineage>
</organism>
<evidence type="ECO:0000256" key="7">
    <source>
        <dbReference type="ARBA" id="ARBA00023002"/>
    </source>
</evidence>
<keyword evidence="6" id="KW-0274">FAD</keyword>
<evidence type="ECO:0000313" key="9">
    <source>
        <dbReference type="EnsemblMetazoa" id="tetur01g08950.1"/>
    </source>
</evidence>
<comment type="similarity">
    <text evidence="3">Belongs to the flavin monoamine oxidase family.</text>
</comment>
<dbReference type="EnsemblMetazoa" id="tetur01g08950.1">
    <property type="protein sequence ID" value="tetur01g08950.1"/>
    <property type="gene ID" value="tetur01g08950"/>
</dbReference>
<comment type="subcellular location">
    <subcellularLocation>
        <location evidence="2">Cytoplasm</location>
    </subcellularLocation>
</comment>
<dbReference type="PANTHER" id="PTHR10742">
    <property type="entry name" value="FLAVIN MONOAMINE OXIDASE"/>
    <property type="match status" value="1"/>
</dbReference>
<dbReference type="GO" id="GO:0005737">
    <property type="term" value="C:cytoplasm"/>
    <property type="evidence" value="ECO:0007669"/>
    <property type="project" value="UniProtKB-SubCell"/>
</dbReference>
<dbReference type="AlphaFoldDB" id="T1JS20"/>
<dbReference type="InterPro" id="IPR002937">
    <property type="entry name" value="Amino_oxidase"/>
</dbReference>
<dbReference type="InterPro" id="IPR036188">
    <property type="entry name" value="FAD/NAD-bd_sf"/>
</dbReference>
<keyword evidence="4" id="KW-0963">Cytoplasm</keyword>
<keyword evidence="10" id="KW-1185">Reference proteome</keyword>
<evidence type="ECO:0000259" key="8">
    <source>
        <dbReference type="Pfam" id="PF01593"/>
    </source>
</evidence>
<evidence type="ECO:0000313" key="10">
    <source>
        <dbReference type="Proteomes" id="UP000015104"/>
    </source>
</evidence>
<accession>T1JS20</accession>
<reference evidence="9" key="2">
    <citation type="submission" date="2015-06" db="UniProtKB">
        <authorList>
            <consortium name="EnsemblMetazoa"/>
        </authorList>
    </citation>
    <scope>IDENTIFICATION</scope>
</reference>
<evidence type="ECO:0000256" key="6">
    <source>
        <dbReference type="ARBA" id="ARBA00022827"/>
    </source>
</evidence>
<evidence type="ECO:0000256" key="1">
    <source>
        <dbReference type="ARBA" id="ARBA00001974"/>
    </source>
</evidence>
<dbReference type="STRING" id="32264.T1JS20"/>
<keyword evidence="7" id="KW-0560">Oxidoreductase</keyword>
<evidence type="ECO:0000256" key="3">
    <source>
        <dbReference type="ARBA" id="ARBA00005995"/>
    </source>
</evidence>